<feature type="domain" description="GH18" evidence="7">
    <location>
        <begin position="35"/>
        <end position="302"/>
    </location>
</feature>
<keyword evidence="4" id="KW-0119">Carbohydrate metabolism</keyword>
<keyword evidence="3" id="KW-0146">Chitin degradation</keyword>
<dbReference type="InterPro" id="IPR001223">
    <property type="entry name" value="Glyco_hydro18_cat"/>
</dbReference>
<dbReference type="GO" id="GO:0000272">
    <property type="term" value="P:polysaccharide catabolic process"/>
    <property type="evidence" value="ECO:0007669"/>
    <property type="project" value="UniProtKB-KW"/>
</dbReference>
<evidence type="ECO:0000256" key="6">
    <source>
        <dbReference type="ARBA" id="ARBA00023326"/>
    </source>
</evidence>
<dbReference type="RefSeq" id="XP_062622932.1">
    <property type="nucleotide sequence ID" value="XM_062766948.1"/>
</dbReference>
<accession>A0AAF0XZK8</accession>
<dbReference type="InterPro" id="IPR017853">
    <property type="entry name" value="GH"/>
</dbReference>
<dbReference type="GO" id="GO:0008843">
    <property type="term" value="F:endochitinase activity"/>
    <property type="evidence" value="ECO:0007669"/>
    <property type="project" value="UniProtKB-EC"/>
</dbReference>
<evidence type="ECO:0000256" key="4">
    <source>
        <dbReference type="ARBA" id="ARBA00023277"/>
    </source>
</evidence>
<comment type="catalytic activity">
    <reaction evidence="1">
        <text>Random endo-hydrolysis of N-acetyl-beta-D-glucosaminide (1-&gt;4)-beta-linkages in chitin and chitodextrins.</text>
        <dbReference type="EC" id="3.2.1.14"/>
    </reaction>
</comment>
<proteinExistence type="predicted"/>
<sequence length="302" mass="32669">MLLSLLLLPFVTATLAPLDGRSLSDCVPGSMRCNGTVLSHTVFANDVPPSVAELGGYNRLILSFYESSGYQDSQNVVNWVAMSASDRQTLLDSYHAAGVALMLAVFGGTDKPTTNGLDPTSFATKVAAFVKQYGFDGIDIDYEDFDAFEGGTGVPWINTPIAPWFSTSMYKDGGYTAVYKAVGDSLNWFNLQFYNQNNYYTSCDQLVKDSTATGYPGTSLAQLQSMSGVPYDKLVLGKPIDKAAADGGYMTPSALGTCVAQAKQMGWNGGVMFWEWIPKDVSGSQETVKSLTGRIRPIFSRR</sequence>
<evidence type="ECO:0000313" key="9">
    <source>
        <dbReference type="Proteomes" id="UP000827549"/>
    </source>
</evidence>
<evidence type="ECO:0000259" key="7">
    <source>
        <dbReference type="PROSITE" id="PS51910"/>
    </source>
</evidence>
<gene>
    <name evidence="8" type="ORF">LOC62_01G000513</name>
</gene>
<evidence type="ECO:0000313" key="8">
    <source>
        <dbReference type="EMBL" id="WOO76900.1"/>
    </source>
</evidence>
<dbReference type="SUPFAM" id="SSF51445">
    <property type="entry name" value="(Trans)glycosidases"/>
    <property type="match status" value="1"/>
</dbReference>
<dbReference type="Proteomes" id="UP000827549">
    <property type="component" value="Chromosome 1"/>
</dbReference>
<organism evidence="8 9">
    <name type="scientific">Vanrija pseudolonga</name>
    <dbReference type="NCBI Taxonomy" id="143232"/>
    <lineage>
        <taxon>Eukaryota</taxon>
        <taxon>Fungi</taxon>
        <taxon>Dikarya</taxon>
        <taxon>Basidiomycota</taxon>
        <taxon>Agaricomycotina</taxon>
        <taxon>Tremellomycetes</taxon>
        <taxon>Trichosporonales</taxon>
        <taxon>Trichosporonaceae</taxon>
        <taxon>Vanrija</taxon>
    </lineage>
</organism>
<dbReference type="EMBL" id="CP086714">
    <property type="protein sequence ID" value="WOO76900.1"/>
    <property type="molecule type" value="Genomic_DNA"/>
</dbReference>
<dbReference type="GO" id="GO:0006032">
    <property type="term" value="P:chitin catabolic process"/>
    <property type="evidence" value="ECO:0007669"/>
    <property type="project" value="UniProtKB-KW"/>
</dbReference>
<evidence type="ECO:0000256" key="2">
    <source>
        <dbReference type="ARBA" id="ARBA00022801"/>
    </source>
</evidence>
<evidence type="ECO:0000256" key="5">
    <source>
        <dbReference type="ARBA" id="ARBA00023295"/>
    </source>
</evidence>
<dbReference type="AlphaFoldDB" id="A0AAF0XZK8"/>
<evidence type="ECO:0000256" key="1">
    <source>
        <dbReference type="ARBA" id="ARBA00000822"/>
    </source>
</evidence>
<reference evidence="8" key="1">
    <citation type="submission" date="2023-10" db="EMBL/GenBank/DDBJ databases">
        <authorList>
            <person name="Noh H."/>
        </authorList>
    </citation>
    <scope>NUCLEOTIDE SEQUENCE</scope>
    <source>
        <strain evidence="8">DUCC4014</strain>
    </source>
</reference>
<name>A0AAF0XZK8_9TREE</name>
<keyword evidence="5" id="KW-0326">Glycosidase</keyword>
<dbReference type="Gene3D" id="3.20.20.80">
    <property type="entry name" value="Glycosidases"/>
    <property type="match status" value="2"/>
</dbReference>
<protein>
    <recommendedName>
        <fullName evidence="7">GH18 domain-containing protein</fullName>
    </recommendedName>
</protein>
<keyword evidence="2" id="KW-0378">Hydrolase</keyword>
<dbReference type="PROSITE" id="PS51910">
    <property type="entry name" value="GH18_2"/>
    <property type="match status" value="1"/>
</dbReference>
<keyword evidence="9" id="KW-1185">Reference proteome</keyword>
<evidence type="ECO:0000256" key="3">
    <source>
        <dbReference type="ARBA" id="ARBA00023024"/>
    </source>
</evidence>
<dbReference type="InterPro" id="IPR001579">
    <property type="entry name" value="Glyco_hydro_18_chit_AS"/>
</dbReference>
<keyword evidence="6" id="KW-0624">Polysaccharide degradation</keyword>
<dbReference type="PROSITE" id="PS01095">
    <property type="entry name" value="GH18_1"/>
    <property type="match status" value="1"/>
</dbReference>
<dbReference type="GeneID" id="87803771"/>